<protein>
    <recommendedName>
        <fullName evidence="1">DUF5753 domain-containing protein</fullName>
    </recommendedName>
</protein>
<gene>
    <name evidence="2" type="ORF">DZF91_00325</name>
</gene>
<reference evidence="2 3" key="1">
    <citation type="submission" date="2018-08" db="EMBL/GenBank/DDBJ databases">
        <title>Actinomadura jelena sp. nov., a novel Actinomycete isolated from soil in Chad.</title>
        <authorList>
            <person name="Shi L."/>
        </authorList>
    </citation>
    <scope>NUCLEOTIDE SEQUENCE [LARGE SCALE GENOMIC DNA]</scope>
    <source>
        <strain evidence="2 3">NEAU-G17</strain>
    </source>
</reference>
<dbReference type="GO" id="GO:0003677">
    <property type="term" value="F:DNA binding"/>
    <property type="evidence" value="ECO:0007669"/>
    <property type="project" value="InterPro"/>
</dbReference>
<comment type="caution">
    <text evidence="2">The sequence shown here is derived from an EMBL/GenBank/DDBJ whole genome shotgun (WGS) entry which is preliminary data.</text>
</comment>
<accession>A0A372JU62</accession>
<dbReference type="InterPro" id="IPR043917">
    <property type="entry name" value="DUF5753"/>
</dbReference>
<sequence>MRDLDAAHSLWDLIAVELDRQIYVQSTSKAGMARILGCTPGHVTRLLRGTRRLTPENAVKLDDAWELRGLLSHLVAHALARPEDAWLPSLAAYEKRALRIRTWDLGTISGLWQTSEYAAALFGQAYSAGLLKDVDKALTSRMERQTNVWGHDDPPRISAFISWMALESFVGSPEIMRGQFEHLLDLGGRPGVSIRVVGREPGWHIGHDGGCQLMTVGGGDVAFAEATGAVGNIFLAPRRVEHYARRLETMGDIAYDVSATRAVIEEVMNRCG</sequence>
<evidence type="ECO:0000313" key="2">
    <source>
        <dbReference type="EMBL" id="RFU43572.1"/>
    </source>
</evidence>
<dbReference type="EMBL" id="QURH01000008">
    <property type="protein sequence ID" value="RFU43572.1"/>
    <property type="molecule type" value="Genomic_DNA"/>
</dbReference>
<evidence type="ECO:0000259" key="1">
    <source>
        <dbReference type="Pfam" id="PF19054"/>
    </source>
</evidence>
<feature type="domain" description="DUF5753" evidence="1">
    <location>
        <begin position="88"/>
        <end position="266"/>
    </location>
</feature>
<name>A0A372JU62_9ACTN</name>
<evidence type="ECO:0000313" key="3">
    <source>
        <dbReference type="Proteomes" id="UP000261811"/>
    </source>
</evidence>
<dbReference type="AlphaFoldDB" id="A0A372JU62"/>
<dbReference type="InterPro" id="IPR010982">
    <property type="entry name" value="Lambda_DNA-bd_dom_sf"/>
</dbReference>
<dbReference type="SUPFAM" id="SSF47413">
    <property type="entry name" value="lambda repressor-like DNA-binding domains"/>
    <property type="match status" value="1"/>
</dbReference>
<dbReference type="Proteomes" id="UP000261811">
    <property type="component" value="Unassembled WGS sequence"/>
</dbReference>
<proteinExistence type="predicted"/>
<dbReference type="Pfam" id="PF19054">
    <property type="entry name" value="DUF5753"/>
    <property type="match status" value="1"/>
</dbReference>
<organism evidence="2 3">
    <name type="scientific">Actinomadura logoneensis</name>
    <dbReference type="NCBI Taxonomy" id="2293572"/>
    <lineage>
        <taxon>Bacteria</taxon>
        <taxon>Bacillati</taxon>
        <taxon>Actinomycetota</taxon>
        <taxon>Actinomycetes</taxon>
        <taxon>Streptosporangiales</taxon>
        <taxon>Thermomonosporaceae</taxon>
        <taxon>Actinomadura</taxon>
    </lineage>
</organism>
<keyword evidence="3" id="KW-1185">Reference proteome</keyword>